<comment type="caution">
    <text evidence="1">The sequence shown here is derived from an EMBL/GenBank/DDBJ whole genome shotgun (WGS) entry which is preliminary data.</text>
</comment>
<dbReference type="Proteomes" id="UP000789525">
    <property type="component" value="Unassembled WGS sequence"/>
</dbReference>
<proteinExistence type="predicted"/>
<reference evidence="1" key="1">
    <citation type="submission" date="2021-06" db="EMBL/GenBank/DDBJ databases">
        <authorList>
            <person name="Kallberg Y."/>
            <person name="Tangrot J."/>
            <person name="Rosling A."/>
        </authorList>
    </citation>
    <scope>NUCLEOTIDE SEQUENCE</scope>
    <source>
        <strain evidence="1">CL356</strain>
    </source>
</reference>
<evidence type="ECO:0000313" key="1">
    <source>
        <dbReference type="EMBL" id="CAG8696704.1"/>
    </source>
</evidence>
<protein>
    <submittedName>
        <fullName evidence="1">7856_t:CDS:1</fullName>
    </submittedName>
</protein>
<name>A0ACA9PAX7_9GLOM</name>
<keyword evidence="2" id="KW-1185">Reference proteome</keyword>
<accession>A0ACA9PAX7</accession>
<feature type="non-terminal residue" evidence="1">
    <location>
        <position position="235"/>
    </location>
</feature>
<evidence type="ECO:0000313" key="2">
    <source>
        <dbReference type="Proteomes" id="UP000789525"/>
    </source>
</evidence>
<organism evidence="1 2">
    <name type="scientific">Acaulospora colombiana</name>
    <dbReference type="NCBI Taxonomy" id="27376"/>
    <lineage>
        <taxon>Eukaryota</taxon>
        <taxon>Fungi</taxon>
        <taxon>Fungi incertae sedis</taxon>
        <taxon>Mucoromycota</taxon>
        <taxon>Glomeromycotina</taxon>
        <taxon>Glomeromycetes</taxon>
        <taxon>Diversisporales</taxon>
        <taxon>Acaulosporaceae</taxon>
        <taxon>Acaulospora</taxon>
    </lineage>
</organism>
<sequence length="235" mass="27125">MGIGAFGAVVCAQDTISGEHVAVKQINRVYEKPDLAKRVTGLIDLDSLSKLSNEISFFLGLARGYEKYFEDGEEKVTHMTEYVATRWYRAPEIMLGFENYDEATLDLMYQMIRYKPEARITAAKALEHPWLAAFYDPEEEEWGTKPQLFTRWREIESLNTVEEFREAIWEEIQEYRTQARSLAEHSMSPVASLRPPVPTVREPIPEEPEPDELTESNEPPLTPEPPKMALDRRLN</sequence>
<dbReference type="EMBL" id="CAJVPT010031163">
    <property type="protein sequence ID" value="CAG8696704.1"/>
    <property type="molecule type" value="Genomic_DNA"/>
</dbReference>
<gene>
    <name evidence="1" type="ORF">ACOLOM_LOCUS10057</name>
</gene>